<dbReference type="RefSeq" id="XP_003647318.1">
    <property type="nucleotide sequence ID" value="XM_003647270.1"/>
</dbReference>
<dbReference type="EMBL" id="CP002502">
    <property type="protein sequence ID" value="AET40501.1"/>
    <property type="molecule type" value="Genomic_DNA"/>
</dbReference>
<dbReference type="Pfam" id="PF02775">
    <property type="entry name" value="TPP_enzyme_C"/>
    <property type="match status" value="1"/>
</dbReference>
<gene>
    <name evidence="16" type="ordered locus">Ecym_6107</name>
</gene>
<dbReference type="Pfam" id="PF00205">
    <property type="entry name" value="TPP_enzyme_M"/>
    <property type="match status" value="1"/>
</dbReference>
<dbReference type="InterPro" id="IPR012846">
    <property type="entry name" value="Acetolactate_synth_lsu"/>
</dbReference>
<dbReference type="InterPro" id="IPR029035">
    <property type="entry name" value="DHS-like_NAD/FAD-binding_dom"/>
</dbReference>
<evidence type="ECO:0000259" key="13">
    <source>
        <dbReference type="Pfam" id="PF00205"/>
    </source>
</evidence>
<sequence length="689" mass="74556">MCVGHVSNAAMLSGKKRVLWAMIRQKLFGSFRRRAAVAGLIHKRGIRCSAGLWSPSGTTRREAWESSSLKERYGVQDEVRSFSNSSMDNSLVGLTGGEIFHEMMRRHKVDTIFGFPGGAILPVFDAIYSSDVFKFVLPKHEQGAGHMAEGYAKASGKPGVVLVTSGPGATNVVTPMADALADGVPMVVFTGQVPRSAIGTDAFQEADVVGISRSCTKWNVMVNSVEELPRRINEAFEIATSGRPGPVLVDLPKDVTASVLKSPIPMTSTLPSNTLEELTRHVVDQHTVKTIANAAKLINMAKKPLLYVGAGILNNELGPKVLKELAERAQIPVTTTLHGLGAFDQDDPKSLDMLGMHGSAAANIAIQNADVIVALGARFDDRVTGNVAKFAPEARKAAAEGRGGIVHLEISPKNINKVIDAQVAVEGDVTANLAKILPLIDPVETRPEWLGQIYKWKEQYPYAYQKETPDSGIKPQTVIARLSEISNSTGKDVIVTTGVGQHQMWAAQHWQWKKPWSFITSGGLGTMGFGLPAAIGAQVARPNALVIDIDGDASLNMTITELSTTVQAGTPVKILLLNNGEQGMVTQWQSLFYEHRYSQSHQLNPDFVKVAEAMGIRGMRLDKQGDLDSSLKEFINHKGAVLLDVVIDSKIPVLPMVPAGKALHEFIDFDPEVEKEQAELRNKRTGGAY</sequence>
<evidence type="ECO:0000256" key="2">
    <source>
        <dbReference type="ARBA" id="ARBA00005025"/>
    </source>
</evidence>
<keyword evidence="8 12" id="KW-0460">Magnesium</keyword>
<dbReference type="InterPro" id="IPR011766">
    <property type="entry name" value="TPP_enzyme_TPP-bd"/>
</dbReference>
<keyword evidence="9" id="KW-0809">Transit peptide</keyword>
<reference evidence="17" key="1">
    <citation type="journal article" date="2012" name="G3 (Bethesda)">
        <title>Pichia sorbitophila, an interspecies yeast hybrid reveals early steps of genome resolution following polyploidization.</title>
        <authorList>
            <person name="Leh Louis V."/>
            <person name="Despons L."/>
            <person name="Friedrich A."/>
            <person name="Martin T."/>
            <person name="Durrens P."/>
            <person name="Casaregola S."/>
            <person name="Neuveglise C."/>
            <person name="Fairhead C."/>
            <person name="Marck C."/>
            <person name="Cruz J.A."/>
            <person name="Straub M.L."/>
            <person name="Kugler V."/>
            <person name="Sacerdot C."/>
            <person name="Uzunov Z."/>
            <person name="Thierry A."/>
            <person name="Weiss S."/>
            <person name="Bleykasten C."/>
            <person name="De Montigny J."/>
            <person name="Jacques N."/>
            <person name="Jung P."/>
            <person name="Lemaire M."/>
            <person name="Mallet S."/>
            <person name="Morel G."/>
            <person name="Richard G.F."/>
            <person name="Sarkar A."/>
            <person name="Savel G."/>
            <person name="Schacherer J."/>
            <person name="Seret M.L."/>
            <person name="Talla E."/>
            <person name="Samson G."/>
            <person name="Jubin C."/>
            <person name="Poulain J."/>
            <person name="Vacherie B."/>
            <person name="Barbe V."/>
            <person name="Pelletier E."/>
            <person name="Sherman D.J."/>
            <person name="Westhof E."/>
            <person name="Weissenbach J."/>
            <person name="Baret P.V."/>
            <person name="Wincker P."/>
            <person name="Gaillardin C."/>
            <person name="Dujon B."/>
            <person name="Souciet J.L."/>
        </authorList>
    </citation>
    <scope>NUCLEOTIDE SEQUENCE [LARGE SCALE GENOMIC DNA]</scope>
    <source>
        <strain evidence="17">CBS 270.75 / DBVPG 7215 / KCTC 17166 / NRRL Y-17582</strain>
    </source>
</reference>
<accession>G8JV22</accession>
<dbReference type="UniPathway" id="UPA00049">
    <property type="reaction ID" value="UER00059"/>
</dbReference>
<comment type="similarity">
    <text evidence="3 12">Belongs to the TPP enzyme family.</text>
</comment>
<dbReference type="InterPro" id="IPR045229">
    <property type="entry name" value="TPP_enz"/>
</dbReference>
<evidence type="ECO:0000259" key="14">
    <source>
        <dbReference type="Pfam" id="PF02775"/>
    </source>
</evidence>
<dbReference type="SUPFAM" id="SSF52518">
    <property type="entry name" value="Thiamin diphosphate-binding fold (THDP-binding)"/>
    <property type="match status" value="2"/>
</dbReference>
<keyword evidence="17" id="KW-1185">Reference proteome</keyword>
<dbReference type="HOGENOM" id="CLU_013748_1_2_1"/>
<proteinExistence type="inferred from homology"/>
<dbReference type="OMA" id="QETDMIG"/>
<comment type="pathway">
    <text evidence="1 12">Amino-acid biosynthesis; L-isoleucine biosynthesis; L-isoleucine from 2-oxobutanoate: step 1/4.</text>
</comment>
<comment type="catalytic activity">
    <reaction evidence="12">
        <text>2 pyruvate + H(+) = (2S)-2-acetolactate + CO2</text>
        <dbReference type="Rhea" id="RHEA:25249"/>
        <dbReference type="ChEBI" id="CHEBI:15361"/>
        <dbReference type="ChEBI" id="CHEBI:15378"/>
        <dbReference type="ChEBI" id="CHEBI:16526"/>
        <dbReference type="ChEBI" id="CHEBI:58476"/>
        <dbReference type="EC" id="2.2.1.6"/>
    </reaction>
</comment>
<dbReference type="Gene3D" id="3.40.50.1220">
    <property type="entry name" value="TPP-binding domain"/>
    <property type="match status" value="1"/>
</dbReference>
<name>G8JV22_ERECY</name>
<comment type="cofactor">
    <cofactor evidence="12">
        <name>Mg(2+)</name>
        <dbReference type="ChEBI" id="CHEBI:18420"/>
    </cofactor>
    <text evidence="12">Binds 1 Mg(2+) ion per subunit.</text>
</comment>
<keyword evidence="11 12" id="KW-0100">Branched-chain amino acid biosynthesis</keyword>
<evidence type="ECO:0000256" key="7">
    <source>
        <dbReference type="ARBA" id="ARBA00022723"/>
    </source>
</evidence>
<dbReference type="UniPathway" id="UPA00047">
    <property type="reaction ID" value="UER00055"/>
</dbReference>
<dbReference type="FunFam" id="3.40.50.1220:FF:000008">
    <property type="entry name" value="Acetolactate synthase"/>
    <property type="match status" value="1"/>
</dbReference>
<evidence type="ECO:0000256" key="11">
    <source>
        <dbReference type="ARBA" id="ARBA00023304"/>
    </source>
</evidence>
<evidence type="ECO:0000256" key="12">
    <source>
        <dbReference type="RuleBase" id="RU003591"/>
    </source>
</evidence>
<dbReference type="SUPFAM" id="SSF52467">
    <property type="entry name" value="DHS-like NAD/FAD-binding domain"/>
    <property type="match status" value="1"/>
</dbReference>
<dbReference type="PROSITE" id="PS00187">
    <property type="entry name" value="TPP_ENZYMES"/>
    <property type="match status" value="1"/>
</dbReference>
<keyword evidence="5 12" id="KW-0028">Amino-acid biosynthesis</keyword>
<dbReference type="KEGG" id="erc:Ecym_6107"/>
<dbReference type="STRING" id="931890.G8JV22"/>
<dbReference type="OrthoDB" id="16262at2759"/>
<dbReference type="Pfam" id="PF02776">
    <property type="entry name" value="TPP_enzyme_N"/>
    <property type="match status" value="1"/>
</dbReference>
<dbReference type="GeneID" id="11468879"/>
<protein>
    <recommendedName>
        <fullName evidence="4 12">Acetolactate synthase</fullName>
        <ecNumber evidence="4 12">2.2.1.6</ecNumber>
    </recommendedName>
</protein>
<dbReference type="AlphaFoldDB" id="G8JV22"/>
<dbReference type="InParanoid" id="G8JV22"/>
<evidence type="ECO:0000313" key="16">
    <source>
        <dbReference type="EMBL" id="AET40501.1"/>
    </source>
</evidence>
<dbReference type="GO" id="GO:0003984">
    <property type="term" value="F:acetolactate synthase activity"/>
    <property type="evidence" value="ECO:0007669"/>
    <property type="project" value="UniProtKB-EC"/>
</dbReference>
<evidence type="ECO:0000256" key="8">
    <source>
        <dbReference type="ARBA" id="ARBA00022842"/>
    </source>
</evidence>
<evidence type="ECO:0000313" key="17">
    <source>
        <dbReference type="Proteomes" id="UP000006790"/>
    </source>
</evidence>
<evidence type="ECO:0000256" key="5">
    <source>
        <dbReference type="ARBA" id="ARBA00022605"/>
    </source>
</evidence>
<evidence type="ECO:0000256" key="10">
    <source>
        <dbReference type="ARBA" id="ARBA00023052"/>
    </source>
</evidence>
<dbReference type="GO" id="GO:0030976">
    <property type="term" value="F:thiamine pyrophosphate binding"/>
    <property type="evidence" value="ECO:0007669"/>
    <property type="project" value="UniProtKB-UniRule"/>
</dbReference>
<dbReference type="CDD" id="cd07035">
    <property type="entry name" value="TPP_PYR_POX_like"/>
    <property type="match status" value="1"/>
</dbReference>
<dbReference type="EC" id="2.2.1.6" evidence="4 12"/>
<dbReference type="InterPro" id="IPR000399">
    <property type="entry name" value="TPP-bd_CS"/>
</dbReference>
<dbReference type="FunFam" id="3.40.50.970:FF:000053">
    <property type="entry name" value="Acetolactate synthase, mitochondrial"/>
    <property type="match status" value="1"/>
</dbReference>
<keyword evidence="6 12" id="KW-0808">Transferase</keyword>
<keyword evidence="7 12" id="KW-0479">Metal-binding</keyword>
<evidence type="ECO:0000256" key="6">
    <source>
        <dbReference type="ARBA" id="ARBA00022679"/>
    </source>
</evidence>
<organism evidence="16 17">
    <name type="scientific">Eremothecium cymbalariae (strain CBS 270.75 / DBVPG 7215 / KCTC 17166 / NRRL Y-17582)</name>
    <name type="common">Yeast</name>
    <dbReference type="NCBI Taxonomy" id="931890"/>
    <lineage>
        <taxon>Eukaryota</taxon>
        <taxon>Fungi</taxon>
        <taxon>Dikarya</taxon>
        <taxon>Ascomycota</taxon>
        <taxon>Saccharomycotina</taxon>
        <taxon>Saccharomycetes</taxon>
        <taxon>Saccharomycetales</taxon>
        <taxon>Saccharomycetaceae</taxon>
        <taxon>Eremothecium</taxon>
    </lineage>
</organism>
<dbReference type="Gene3D" id="3.40.50.970">
    <property type="match status" value="2"/>
</dbReference>
<evidence type="ECO:0000256" key="9">
    <source>
        <dbReference type="ARBA" id="ARBA00022946"/>
    </source>
</evidence>
<comment type="cofactor">
    <cofactor evidence="12">
        <name>thiamine diphosphate</name>
        <dbReference type="ChEBI" id="CHEBI:58937"/>
    </cofactor>
    <text evidence="12">Binds 1 thiamine pyrophosphate per subunit.</text>
</comment>
<evidence type="ECO:0000256" key="4">
    <source>
        <dbReference type="ARBA" id="ARBA00013145"/>
    </source>
</evidence>
<dbReference type="GO" id="GO:0000287">
    <property type="term" value="F:magnesium ion binding"/>
    <property type="evidence" value="ECO:0007669"/>
    <property type="project" value="UniProtKB-UniRule"/>
</dbReference>
<dbReference type="InterPro" id="IPR039368">
    <property type="entry name" value="AHAS_TPP"/>
</dbReference>
<dbReference type="GO" id="GO:0009099">
    <property type="term" value="P:L-valine biosynthetic process"/>
    <property type="evidence" value="ECO:0007669"/>
    <property type="project" value="UniProtKB-UniPathway"/>
</dbReference>
<dbReference type="GO" id="GO:0005948">
    <property type="term" value="C:acetolactate synthase complex"/>
    <property type="evidence" value="ECO:0007669"/>
    <property type="project" value="EnsemblFungi"/>
</dbReference>
<dbReference type="CDD" id="cd02015">
    <property type="entry name" value="TPP_AHAS"/>
    <property type="match status" value="1"/>
</dbReference>
<comment type="pathway">
    <text evidence="2 12">Amino-acid biosynthesis; L-valine biosynthesis; L-valine from pyruvate: step 1/4.</text>
</comment>
<evidence type="ECO:0000256" key="1">
    <source>
        <dbReference type="ARBA" id="ARBA00004974"/>
    </source>
</evidence>
<evidence type="ECO:0000259" key="15">
    <source>
        <dbReference type="Pfam" id="PF02776"/>
    </source>
</evidence>
<feature type="domain" description="Thiamine pyrophosphate enzyme N-terminal TPP-binding" evidence="15">
    <location>
        <begin position="95"/>
        <end position="209"/>
    </location>
</feature>
<dbReference type="eggNOG" id="KOG4166">
    <property type="taxonomic scope" value="Eukaryota"/>
</dbReference>
<dbReference type="PANTHER" id="PTHR18968">
    <property type="entry name" value="THIAMINE PYROPHOSPHATE ENZYMES"/>
    <property type="match status" value="1"/>
</dbReference>
<dbReference type="GO" id="GO:1901705">
    <property type="term" value="P:L-isoleucine biosynthetic process"/>
    <property type="evidence" value="ECO:0007669"/>
    <property type="project" value="EnsemblFungi"/>
</dbReference>
<dbReference type="InterPro" id="IPR029061">
    <property type="entry name" value="THDP-binding"/>
</dbReference>
<dbReference type="PANTHER" id="PTHR18968:SF13">
    <property type="entry name" value="ACETOLACTATE SYNTHASE CATALYTIC SUBUNIT, MITOCHONDRIAL"/>
    <property type="match status" value="1"/>
</dbReference>
<dbReference type="FunCoup" id="G8JV22">
    <property type="interactions" value="603"/>
</dbReference>
<dbReference type="NCBIfam" id="TIGR00118">
    <property type="entry name" value="acolac_lg"/>
    <property type="match status" value="1"/>
</dbReference>
<dbReference type="FunFam" id="3.40.50.970:FF:000007">
    <property type="entry name" value="Acetolactate synthase"/>
    <property type="match status" value="1"/>
</dbReference>
<feature type="domain" description="Thiamine pyrophosphate enzyme central" evidence="13">
    <location>
        <begin position="291"/>
        <end position="435"/>
    </location>
</feature>
<feature type="domain" description="Thiamine pyrophosphate enzyme TPP-binding" evidence="14">
    <location>
        <begin position="498"/>
        <end position="645"/>
    </location>
</feature>
<dbReference type="GO" id="GO:0050660">
    <property type="term" value="F:flavin adenine dinucleotide binding"/>
    <property type="evidence" value="ECO:0007669"/>
    <property type="project" value="EnsemblFungi"/>
</dbReference>
<dbReference type="InterPro" id="IPR012001">
    <property type="entry name" value="Thiamin_PyroP_enz_TPP-bd_dom"/>
</dbReference>
<dbReference type="Proteomes" id="UP000006790">
    <property type="component" value="Chromosome 6"/>
</dbReference>
<evidence type="ECO:0000256" key="3">
    <source>
        <dbReference type="ARBA" id="ARBA00007812"/>
    </source>
</evidence>
<keyword evidence="10 12" id="KW-0786">Thiamine pyrophosphate</keyword>
<dbReference type="GO" id="GO:0005739">
    <property type="term" value="C:mitochondrion"/>
    <property type="evidence" value="ECO:0007669"/>
    <property type="project" value="TreeGrafter"/>
</dbReference>
<dbReference type="InterPro" id="IPR012000">
    <property type="entry name" value="Thiamin_PyroP_enz_cen_dom"/>
</dbReference>